<evidence type="ECO:0000313" key="4">
    <source>
        <dbReference type="Proteomes" id="UP000001529"/>
    </source>
</evidence>
<dbReference type="PhylomeDB" id="S8ESU4"/>
<feature type="signal peptide" evidence="2">
    <location>
        <begin position="1"/>
        <end position="24"/>
    </location>
</feature>
<keyword evidence="4" id="KW-1185">Reference proteome</keyword>
<evidence type="ECO:0000313" key="3">
    <source>
        <dbReference type="EMBL" id="EPT25327.1"/>
    </source>
</evidence>
<feature type="compositionally biased region" description="Polar residues" evidence="1">
    <location>
        <begin position="269"/>
        <end position="282"/>
    </location>
</feature>
<feature type="chain" id="PRO_5004563213" evidence="2">
    <location>
        <begin position="25"/>
        <end position="356"/>
    </location>
</feature>
<keyword evidence="2" id="KW-0732">Signal</keyword>
<protein>
    <submittedName>
        <fullName evidence="3">Toxoplasma gondii family A protein</fullName>
    </submittedName>
</protein>
<organism evidence="3 4">
    <name type="scientific">Toxoplasma gondii (strain ATCC 50611 / Me49)</name>
    <dbReference type="NCBI Taxonomy" id="508771"/>
    <lineage>
        <taxon>Eukaryota</taxon>
        <taxon>Sar</taxon>
        <taxon>Alveolata</taxon>
        <taxon>Apicomplexa</taxon>
        <taxon>Conoidasida</taxon>
        <taxon>Coccidia</taxon>
        <taxon>Eucoccidiorida</taxon>
        <taxon>Eimeriorina</taxon>
        <taxon>Sarcocystidae</taxon>
        <taxon>Toxoplasma</taxon>
    </lineage>
</organism>
<gene>
    <name evidence="3" type="ORF">TGME49_278365</name>
</gene>
<dbReference type="RefSeq" id="XP_018635134.1">
    <property type="nucleotide sequence ID" value="XM_018781801.1"/>
</dbReference>
<feature type="compositionally biased region" description="Gly residues" evidence="1">
    <location>
        <begin position="286"/>
        <end position="303"/>
    </location>
</feature>
<accession>S8ESU4</accession>
<dbReference type="VEuPathDB" id="ToxoDB:TGME49_278365"/>
<dbReference type="EMBL" id="KE138840">
    <property type="protein sequence ID" value="EPT25327.1"/>
    <property type="molecule type" value="Genomic_DNA"/>
</dbReference>
<proteinExistence type="predicted"/>
<dbReference type="GeneID" id="29769507"/>
<reference evidence="3" key="1">
    <citation type="submission" date="2013-04" db="EMBL/GenBank/DDBJ databases">
        <authorList>
            <person name="Sibley D."/>
            <person name="Venepally P."/>
            <person name="Karamycheva S."/>
            <person name="Hadjithomas M."/>
            <person name="Khan A."/>
            <person name="Brunk B."/>
            <person name="Roos D."/>
            <person name="Caler E."/>
            <person name="Lorenzi H."/>
        </authorList>
    </citation>
    <scope>NUCLEOTIDE SEQUENCE [LARGE SCALE GENOMIC DNA]</scope>
    <source>
        <strain evidence="3">ME49</strain>
    </source>
</reference>
<evidence type="ECO:0000256" key="1">
    <source>
        <dbReference type="SAM" id="MobiDB-lite"/>
    </source>
</evidence>
<dbReference type="AlphaFoldDB" id="S8ESU4"/>
<feature type="region of interest" description="Disordered" evidence="1">
    <location>
        <begin position="168"/>
        <end position="308"/>
    </location>
</feature>
<feature type="compositionally biased region" description="Acidic residues" evidence="1">
    <location>
        <begin position="186"/>
        <end position="195"/>
    </location>
</feature>
<sequence length="356" mass="36756">MAGQTFPAVYLTLMIGTLLLSCAASETKEPTAGTEFTAAIPKGGLEKNVEEIFSLGPSCTLRVIDETGKAIYQPETSTNSDGTLTEPYSAAYQYVNGACDFTKTIEFKEAFPGYKAKLWIREEQESWGRNRESAGKAVKYTFRNPPAEYLSGGLSFCVRFKTVLTAVSDSETRPPTPPTSTPNDTESPESNDQPESDGTHQGSGDTGAEPPASDNGSDSLGQGSASSQGGVGTEPTDGLGGSDTQGNPSDSEVHADTPTSPSGPKVPAVNQTQGNNLSTSSEAPGGSVGGNGDKGHLSGGTDGVSGKLSRRLSEAAPVKDAFLTVVVHSGSRNFLSGLSSLSIFLVAVGTTLLPVS</sequence>
<name>S8ESU4_TOXGM</name>
<evidence type="ECO:0000256" key="2">
    <source>
        <dbReference type="SAM" id="SignalP"/>
    </source>
</evidence>
<dbReference type="Proteomes" id="UP000001529">
    <property type="component" value="Chromosome XII"/>
</dbReference>
<dbReference type="EMBL" id="CM002047">
    <property type="protein sequence ID" value="EPT25327.1"/>
    <property type="molecule type" value="Genomic_DNA"/>
</dbReference>
<dbReference type="KEGG" id="tgo:TGME49_278365"/>
<feature type="compositionally biased region" description="Low complexity" evidence="1">
    <location>
        <begin position="216"/>
        <end position="228"/>
    </location>
</feature>